<evidence type="ECO:0000256" key="10">
    <source>
        <dbReference type="SAM" id="MobiDB-lite"/>
    </source>
</evidence>
<feature type="compositionally biased region" description="Basic and acidic residues" evidence="10">
    <location>
        <begin position="687"/>
        <end position="707"/>
    </location>
</feature>
<dbReference type="Gene3D" id="1.10.287.1490">
    <property type="match status" value="1"/>
</dbReference>
<keyword evidence="6" id="KW-0206">Cytoskeleton</keyword>
<dbReference type="PANTHER" id="PTHR18861:SF3">
    <property type="entry name" value="ERC PROTEIN 2"/>
    <property type="match status" value="1"/>
</dbReference>
<dbReference type="GO" id="GO:0048788">
    <property type="term" value="C:cytoskeleton of presynaptic active zone"/>
    <property type="evidence" value="ECO:0007669"/>
    <property type="project" value="TreeGrafter"/>
</dbReference>
<evidence type="ECO:0000256" key="5">
    <source>
        <dbReference type="ARBA" id="ARBA00023054"/>
    </source>
</evidence>
<evidence type="ECO:0000256" key="9">
    <source>
        <dbReference type="SAM" id="Coils"/>
    </source>
</evidence>
<accession>A0A673HQK6</accession>
<dbReference type="GO" id="GO:0098882">
    <property type="term" value="F:structural constituent of presynaptic active zone"/>
    <property type="evidence" value="ECO:0007669"/>
    <property type="project" value="TreeGrafter"/>
</dbReference>
<name>A0A673HQK6_9TELE</name>
<evidence type="ECO:0000313" key="12">
    <source>
        <dbReference type="Proteomes" id="UP000472270"/>
    </source>
</evidence>
<evidence type="ECO:0000256" key="8">
    <source>
        <dbReference type="ARBA" id="ARBA00034106"/>
    </source>
</evidence>
<evidence type="ECO:0000256" key="3">
    <source>
        <dbReference type="ARBA" id="ARBA00022553"/>
    </source>
</evidence>
<feature type="compositionally biased region" description="Low complexity" evidence="10">
    <location>
        <begin position="13"/>
        <end position="25"/>
    </location>
</feature>
<dbReference type="GO" id="GO:0048167">
    <property type="term" value="P:regulation of synaptic plasticity"/>
    <property type="evidence" value="ECO:0007669"/>
    <property type="project" value="TreeGrafter"/>
</dbReference>
<sequence>MYGSARAVSHIEGSPARSPRLPRSPRLGHRRANSGSSGSKTLSMENIQSLNAAYATSGPMYLSDHEGVGSTATYPKGTLTLGRATSRAMYGGRVTAMGSTPNIAMVGLPHADLLSYGDLGSLSMLHHQGTPSALLRQAVRGSGGELLELQAQMRDMQRENELLRRELDLKDSKLGSSTNSIKSFWSPELKKERVMRKEEAARTSILKEQMRVTHEENQHLQLTIQALQDELRTQRDLNHLLQHQGGSRVSVGEHFTTIELTEENFRRLQAEHDRQAKELFLLRKTLEEMELRIETQKQTLGARDESIKKLLEMLQSKGLPPASGRASDEEEQERARRIAEAEAQLGHLEVILNQKEKENIHLREELHRRNQLHPDPGKTKALQTIIEMKDTKIASLERNIRDLEDEIQMLKANGLLNTEDREEEIKQMEVYKNHSKFMKTKIDQLKQELSKKESELLALQTKLETLNNQNSDCKQHIEVLKESLTAKEQRAAILQTEVDALRLRLEEKESFLNKKTKQLQDLTEEKGTLAGEIRDMKDMLEVKERKINVLQKKIENLQEQLRDKDKQLGNLKDRVKSLQTDSSNTDTALATLEEALSEKVPEMVPNITRGNENVEQKQIKSELSGELNTENSKAHDMEVQQSSRGNPEYVDRVKLLEKEVSFYKEESSKAQAEVERLLEILREVETEKNDKDKKIAELERQTKDQNKKGPGIKLGPQMDKKGPGNILQDQRKDNPMDNPKMEELLNVLEKTRQELEATKQRLSSTQQSLTERDGHLTNLRQERRKQLEEILEMKQQALLAAISEKDANIALLELSSSNKKKTQEEVLALKREKDRLMHQLKQQVGRFLYSETHLITLSQ</sequence>
<gene>
    <name evidence="11" type="primary">LOC107743273</name>
</gene>
<keyword evidence="2" id="KW-0963">Cytoplasm</keyword>
<feature type="region of interest" description="Disordered" evidence="10">
    <location>
        <begin position="315"/>
        <end position="336"/>
    </location>
</feature>
<feature type="compositionally biased region" description="Basic and acidic residues" evidence="10">
    <location>
        <begin position="729"/>
        <end position="738"/>
    </location>
</feature>
<keyword evidence="7" id="KW-0966">Cell projection</keyword>
<dbReference type="SUPFAM" id="SSF57997">
    <property type="entry name" value="Tropomyosin"/>
    <property type="match status" value="1"/>
</dbReference>
<feature type="coiled-coil region" evidence="9">
    <location>
        <begin position="738"/>
        <end position="839"/>
    </location>
</feature>
<evidence type="ECO:0000256" key="6">
    <source>
        <dbReference type="ARBA" id="ARBA00023212"/>
    </source>
</evidence>
<evidence type="ECO:0000256" key="1">
    <source>
        <dbReference type="ARBA" id="ARBA00004245"/>
    </source>
</evidence>
<dbReference type="Pfam" id="PF10174">
    <property type="entry name" value="Cast"/>
    <property type="match status" value="2"/>
</dbReference>
<dbReference type="GO" id="GO:0030424">
    <property type="term" value="C:axon"/>
    <property type="evidence" value="ECO:0007669"/>
    <property type="project" value="UniProtKB-SubCell"/>
</dbReference>
<feature type="coiled-coil region" evidence="9">
    <location>
        <begin position="210"/>
        <end position="278"/>
    </location>
</feature>
<feature type="coiled-coil region" evidence="9">
    <location>
        <begin position="386"/>
        <end position="581"/>
    </location>
</feature>
<evidence type="ECO:0000256" key="7">
    <source>
        <dbReference type="ARBA" id="ARBA00023273"/>
    </source>
</evidence>
<evidence type="ECO:0000256" key="2">
    <source>
        <dbReference type="ARBA" id="ARBA00022490"/>
    </source>
</evidence>
<dbReference type="PANTHER" id="PTHR18861">
    <property type="entry name" value="ELKS/RAB6-INTERACTING/CAST PROTEIN"/>
    <property type="match status" value="1"/>
</dbReference>
<dbReference type="Ensembl" id="ENSSRHT00000029530.1">
    <property type="protein sequence ID" value="ENSSRHP00000028680.1"/>
    <property type="gene ID" value="ENSSRHG00000014725.1"/>
</dbReference>
<dbReference type="InterPro" id="IPR019323">
    <property type="entry name" value="ELKS/CAST"/>
</dbReference>
<evidence type="ECO:0000256" key="4">
    <source>
        <dbReference type="ARBA" id="ARBA00023018"/>
    </source>
</evidence>
<comment type="subcellular location">
    <subcellularLocation>
        <location evidence="1">Cytoplasm</location>
        <location evidence="1">Cytoskeleton</location>
    </subcellularLocation>
    <subcellularLocation>
        <location evidence="8">Presynapse</location>
    </subcellularLocation>
</comment>
<dbReference type="AlphaFoldDB" id="A0A673HQK6"/>
<evidence type="ECO:0000313" key="11">
    <source>
        <dbReference type="Ensembl" id="ENSSRHP00000028680.1"/>
    </source>
</evidence>
<feature type="region of interest" description="Disordered" evidence="10">
    <location>
        <begin position="687"/>
        <end position="738"/>
    </location>
</feature>
<reference evidence="11" key="1">
    <citation type="submission" date="2025-08" db="UniProtKB">
        <authorList>
            <consortium name="Ensembl"/>
        </authorList>
    </citation>
    <scope>IDENTIFICATION</scope>
</reference>
<keyword evidence="12" id="KW-1185">Reference proteome</keyword>
<keyword evidence="4" id="KW-0770">Synapse</keyword>
<feature type="region of interest" description="Disordered" evidence="10">
    <location>
        <begin position="1"/>
        <end position="43"/>
    </location>
</feature>
<proteinExistence type="predicted"/>
<dbReference type="Proteomes" id="UP000472270">
    <property type="component" value="Unassembled WGS sequence"/>
</dbReference>
<reference evidence="11" key="2">
    <citation type="submission" date="2025-09" db="UniProtKB">
        <authorList>
            <consortium name="Ensembl"/>
        </authorList>
    </citation>
    <scope>IDENTIFICATION</scope>
</reference>
<protein>
    <submittedName>
        <fullName evidence="11">ERC protein 2-like</fullName>
    </submittedName>
</protein>
<keyword evidence="3" id="KW-0597">Phosphoprotein</keyword>
<organism evidence="11 12">
    <name type="scientific">Sinocyclocheilus rhinocerous</name>
    <dbReference type="NCBI Taxonomy" id="307959"/>
    <lineage>
        <taxon>Eukaryota</taxon>
        <taxon>Metazoa</taxon>
        <taxon>Chordata</taxon>
        <taxon>Craniata</taxon>
        <taxon>Vertebrata</taxon>
        <taxon>Euteleostomi</taxon>
        <taxon>Actinopterygii</taxon>
        <taxon>Neopterygii</taxon>
        <taxon>Teleostei</taxon>
        <taxon>Ostariophysi</taxon>
        <taxon>Cypriniformes</taxon>
        <taxon>Cyprinidae</taxon>
        <taxon>Cyprininae</taxon>
        <taxon>Sinocyclocheilus</taxon>
    </lineage>
</organism>
<keyword evidence="5 9" id="KW-0175">Coiled coil</keyword>
<dbReference type="GO" id="GO:0007274">
    <property type="term" value="P:neuromuscular synaptic transmission"/>
    <property type="evidence" value="ECO:0007669"/>
    <property type="project" value="TreeGrafter"/>
</dbReference>
<feature type="compositionally biased region" description="Polar residues" evidence="10">
    <location>
        <begin position="33"/>
        <end position="43"/>
    </location>
</feature>
<feature type="coiled-coil region" evidence="9">
    <location>
        <begin position="146"/>
        <end position="173"/>
    </location>
</feature>